<organism evidence="1 2">
    <name type="scientific">Hydnum rufescens UP504</name>
    <dbReference type="NCBI Taxonomy" id="1448309"/>
    <lineage>
        <taxon>Eukaryota</taxon>
        <taxon>Fungi</taxon>
        <taxon>Dikarya</taxon>
        <taxon>Basidiomycota</taxon>
        <taxon>Agaricomycotina</taxon>
        <taxon>Agaricomycetes</taxon>
        <taxon>Cantharellales</taxon>
        <taxon>Hydnaceae</taxon>
        <taxon>Hydnum</taxon>
    </lineage>
</organism>
<evidence type="ECO:0000313" key="2">
    <source>
        <dbReference type="Proteomes" id="UP000886523"/>
    </source>
</evidence>
<dbReference type="AlphaFoldDB" id="A0A9P6E0C0"/>
<accession>A0A9P6E0C0</accession>
<proteinExistence type="predicted"/>
<gene>
    <name evidence="1" type="ORF">BS47DRAFT_1339147</name>
</gene>
<evidence type="ECO:0000313" key="1">
    <source>
        <dbReference type="EMBL" id="KAF9517613.1"/>
    </source>
</evidence>
<name>A0A9P6E0C0_9AGAM</name>
<sequence length="153" mass="16939">MSVDHPAPSTLLAGVLLDCMYGCAVVLKWGTKSFHDFLRHRAPPSLAAAGKPRSPLLHAWLGRRERSRGSRGNILGITTIKFGPADSLPQDEVLDWLLDISKCLRRGDRDDGDLAESEAAREIWKHTEIKERSASREELENWLPTVTGSSALL</sequence>
<protein>
    <submittedName>
        <fullName evidence="1">Uncharacterized protein</fullName>
    </submittedName>
</protein>
<keyword evidence="2" id="KW-1185">Reference proteome</keyword>
<dbReference type="EMBL" id="MU128930">
    <property type="protein sequence ID" value="KAF9517613.1"/>
    <property type="molecule type" value="Genomic_DNA"/>
</dbReference>
<dbReference type="Proteomes" id="UP000886523">
    <property type="component" value="Unassembled WGS sequence"/>
</dbReference>
<comment type="caution">
    <text evidence="1">The sequence shown here is derived from an EMBL/GenBank/DDBJ whole genome shotgun (WGS) entry which is preliminary data.</text>
</comment>
<reference evidence="1" key="1">
    <citation type="journal article" date="2020" name="Nat. Commun.">
        <title>Large-scale genome sequencing of mycorrhizal fungi provides insights into the early evolution of symbiotic traits.</title>
        <authorList>
            <person name="Miyauchi S."/>
            <person name="Kiss E."/>
            <person name="Kuo A."/>
            <person name="Drula E."/>
            <person name="Kohler A."/>
            <person name="Sanchez-Garcia M."/>
            <person name="Morin E."/>
            <person name="Andreopoulos B."/>
            <person name="Barry K.W."/>
            <person name="Bonito G."/>
            <person name="Buee M."/>
            <person name="Carver A."/>
            <person name="Chen C."/>
            <person name="Cichocki N."/>
            <person name="Clum A."/>
            <person name="Culley D."/>
            <person name="Crous P.W."/>
            <person name="Fauchery L."/>
            <person name="Girlanda M."/>
            <person name="Hayes R.D."/>
            <person name="Keri Z."/>
            <person name="LaButti K."/>
            <person name="Lipzen A."/>
            <person name="Lombard V."/>
            <person name="Magnuson J."/>
            <person name="Maillard F."/>
            <person name="Murat C."/>
            <person name="Nolan M."/>
            <person name="Ohm R.A."/>
            <person name="Pangilinan J."/>
            <person name="Pereira M.F."/>
            <person name="Perotto S."/>
            <person name="Peter M."/>
            <person name="Pfister S."/>
            <person name="Riley R."/>
            <person name="Sitrit Y."/>
            <person name="Stielow J.B."/>
            <person name="Szollosi G."/>
            <person name="Zifcakova L."/>
            <person name="Stursova M."/>
            <person name="Spatafora J.W."/>
            <person name="Tedersoo L."/>
            <person name="Vaario L.M."/>
            <person name="Yamada A."/>
            <person name="Yan M."/>
            <person name="Wang P."/>
            <person name="Xu J."/>
            <person name="Bruns T."/>
            <person name="Baldrian P."/>
            <person name="Vilgalys R."/>
            <person name="Dunand C."/>
            <person name="Henrissat B."/>
            <person name="Grigoriev I.V."/>
            <person name="Hibbett D."/>
            <person name="Nagy L.G."/>
            <person name="Martin F.M."/>
        </authorList>
    </citation>
    <scope>NUCLEOTIDE SEQUENCE</scope>
    <source>
        <strain evidence="1">UP504</strain>
    </source>
</reference>